<feature type="region of interest" description="Disordered" evidence="1">
    <location>
        <begin position="136"/>
        <end position="165"/>
    </location>
</feature>
<evidence type="ECO:0000313" key="4">
    <source>
        <dbReference type="Proteomes" id="UP000822476"/>
    </source>
</evidence>
<comment type="caution">
    <text evidence="3">The sequence shown here is derived from an EMBL/GenBank/DDBJ whole genome shotgun (WGS) entry which is preliminary data.</text>
</comment>
<feature type="domain" description="PH" evidence="2">
    <location>
        <begin position="1"/>
        <end position="112"/>
    </location>
</feature>
<reference evidence="3" key="1">
    <citation type="submission" date="2019-07" db="EMBL/GenBank/DDBJ databases">
        <title>Annotation for the trematode Paragonimus miyazaki's.</title>
        <authorList>
            <person name="Choi Y.-J."/>
        </authorList>
    </citation>
    <scope>NUCLEOTIDE SEQUENCE</scope>
    <source>
        <strain evidence="3">Japan</strain>
    </source>
</reference>
<evidence type="ECO:0000259" key="2">
    <source>
        <dbReference type="PROSITE" id="PS50003"/>
    </source>
</evidence>
<dbReference type="Proteomes" id="UP000822476">
    <property type="component" value="Unassembled WGS sequence"/>
</dbReference>
<dbReference type="EMBL" id="JTDE01003119">
    <property type="protein sequence ID" value="KAF7256443.1"/>
    <property type="molecule type" value="Genomic_DNA"/>
</dbReference>
<dbReference type="InterPro" id="IPR011993">
    <property type="entry name" value="PH-like_dom_sf"/>
</dbReference>
<accession>A0A8S9YTR2</accession>
<dbReference type="InterPro" id="IPR001849">
    <property type="entry name" value="PH_domain"/>
</dbReference>
<protein>
    <recommendedName>
        <fullName evidence="2">PH domain-containing protein</fullName>
    </recommendedName>
</protein>
<dbReference type="Gene3D" id="2.30.29.30">
    <property type="entry name" value="Pleckstrin-homology domain (PH domain)/Phosphotyrosine-binding domain (PTB)"/>
    <property type="match status" value="1"/>
</dbReference>
<organism evidence="3 4">
    <name type="scientific">Paragonimus skrjabini miyazakii</name>
    <dbReference type="NCBI Taxonomy" id="59628"/>
    <lineage>
        <taxon>Eukaryota</taxon>
        <taxon>Metazoa</taxon>
        <taxon>Spiralia</taxon>
        <taxon>Lophotrochozoa</taxon>
        <taxon>Platyhelminthes</taxon>
        <taxon>Trematoda</taxon>
        <taxon>Digenea</taxon>
        <taxon>Plagiorchiida</taxon>
        <taxon>Troglotremata</taxon>
        <taxon>Troglotrematidae</taxon>
        <taxon>Paragonimus</taxon>
    </lineage>
</organism>
<dbReference type="SUPFAM" id="SSF50729">
    <property type="entry name" value="PH domain-like"/>
    <property type="match status" value="1"/>
</dbReference>
<evidence type="ECO:0000313" key="3">
    <source>
        <dbReference type="EMBL" id="KAF7256443.1"/>
    </source>
</evidence>
<name>A0A8S9YTR2_9TREM</name>
<proteinExistence type="predicted"/>
<dbReference type="OrthoDB" id="6273172at2759"/>
<dbReference type="CDD" id="cd00821">
    <property type="entry name" value="PH"/>
    <property type="match status" value="1"/>
</dbReference>
<dbReference type="PROSITE" id="PS50003">
    <property type="entry name" value="PH_DOMAIN"/>
    <property type="match status" value="1"/>
</dbReference>
<dbReference type="AlphaFoldDB" id="A0A8S9YTR2"/>
<evidence type="ECO:0000256" key="1">
    <source>
        <dbReference type="SAM" id="MobiDB-lite"/>
    </source>
</evidence>
<sequence>MEGHLSLWIENKKKWQKVYCILETSGWFQWSDTKTSISPIHRVDLKVVCLFFSYGEFLEAVPRRPPGVTNQLFARTFAVPHEPHRNTQMSYFLCDSEAELNNWITNIATVLQRVTPTVNVTASPATQYYQTETTTTVTGLGGSPTYRETTTTTSRPLPVVPGNPLPSHVRMPEAETFMVSPNRPPLIHESVVYPVYPQQYRTPQPALAFQQPQPVIVTVPQAQPVRQYRTIGTSGVGGSGLSTAALGFASGMAGSYLGNRLFGGHGWSPVLGSGWLSGWGSGPPAQIVNQTNIYDNDTYNIDYNGVESYVDDGGAFTDYVEDSGFEDLF</sequence>
<gene>
    <name evidence="3" type="ORF">EG68_06118</name>
</gene>
<keyword evidence="4" id="KW-1185">Reference proteome</keyword>